<reference evidence="5" key="2">
    <citation type="submission" date="2020-09" db="EMBL/GenBank/DDBJ databases">
        <authorList>
            <person name="Sun Q."/>
            <person name="Ohkuma M."/>
        </authorList>
    </citation>
    <scope>NUCLEOTIDE SEQUENCE</scope>
    <source>
        <strain evidence="5">JCM 3276</strain>
    </source>
</reference>
<sequence length="322" mass="34318">MVVRLDAAALARVRLAPSPATEAMEWLAYTAGGLPHPLYGDPGPTARFALRDPDVRLVAVLFAASPPKSIPDLLTPKPAAVPADRVFAQQLERMAATSAEAVMAQLAAATHGADPRLRAAAESGTFARRAANGMARFWAAAMADDWPGLRARIDADLARRARTMAAGGIGALIDSLHAKTRWANGRIEIDKPYTETYELNGDELVLSPSVLAWPNLFSQLGNPDDSVLMYPAVGGPDAAGPSSLDRLVGATRARLLISLDRPSTTTELSRRHGLAAATVSHHLAVLRDAGLVAKYRDGRSVRYQRTDTGDALTGEHVDRRLA</sequence>
<dbReference type="InterPro" id="IPR036388">
    <property type="entry name" value="WH-like_DNA-bd_sf"/>
</dbReference>
<dbReference type="GO" id="GO:0003700">
    <property type="term" value="F:DNA-binding transcription factor activity"/>
    <property type="evidence" value="ECO:0007669"/>
    <property type="project" value="InterPro"/>
</dbReference>
<dbReference type="AlphaFoldDB" id="A0A918G141"/>
<comment type="caution">
    <text evidence="5">The sequence shown here is derived from an EMBL/GenBank/DDBJ whole genome shotgun (WGS) entry which is preliminary data.</text>
</comment>
<evidence type="ECO:0000256" key="3">
    <source>
        <dbReference type="ARBA" id="ARBA00023163"/>
    </source>
</evidence>
<reference evidence="5" key="1">
    <citation type="journal article" date="2014" name="Int. J. Syst. Evol. Microbiol.">
        <title>Complete genome sequence of Corynebacterium casei LMG S-19264T (=DSM 44701T), isolated from a smear-ripened cheese.</title>
        <authorList>
            <consortium name="US DOE Joint Genome Institute (JGI-PGF)"/>
            <person name="Walter F."/>
            <person name="Albersmeier A."/>
            <person name="Kalinowski J."/>
            <person name="Ruckert C."/>
        </authorList>
    </citation>
    <scope>NUCLEOTIDE SEQUENCE</scope>
    <source>
        <strain evidence="5">JCM 3276</strain>
    </source>
</reference>
<evidence type="ECO:0000313" key="5">
    <source>
        <dbReference type="EMBL" id="GGS13310.1"/>
    </source>
</evidence>
<dbReference type="InterPro" id="IPR051011">
    <property type="entry name" value="Metal_resp_trans_reg"/>
</dbReference>
<keyword evidence="2" id="KW-0238">DNA-binding</keyword>
<dbReference type="Proteomes" id="UP000660680">
    <property type="component" value="Unassembled WGS sequence"/>
</dbReference>
<evidence type="ECO:0000256" key="1">
    <source>
        <dbReference type="ARBA" id="ARBA00023015"/>
    </source>
</evidence>
<dbReference type="SMART" id="SM00418">
    <property type="entry name" value="HTH_ARSR"/>
    <property type="match status" value="1"/>
</dbReference>
<dbReference type="InterPro" id="IPR036390">
    <property type="entry name" value="WH_DNA-bd_sf"/>
</dbReference>
<evidence type="ECO:0000256" key="2">
    <source>
        <dbReference type="ARBA" id="ARBA00023125"/>
    </source>
</evidence>
<dbReference type="CDD" id="cd00090">
    <property type="entry name" value="HTH_ARSR"/>
    <property type="match status" value="1"/>
</dbReference>
<dbReference type="InterPro" id="IPR011991">
    <property type="entry name" value="ArsR-like_HTH"/>
</dbReference>
<keyword evidence="1" id="KW-0805">Transcription regulation</keyword>
<feature type="domain" description="HTH arsR-type" evidence="4">
    <location>
        <begin position="205"/>
        <end position="322"/>
    </location>
</feature>
<dbReference type="RefSeq" id="WP_229786723.1">
    <property type="nucleotide sequence ID" value="NZ_BMRB01000001.1"/>
</dbReference>
<evidence type="ECO:0000259" key="4">
    <source>
        <dbReference type="PROSITE" id="PS50987"/>
    </source>
</evidence>
<dbReference type="SUPFAM" id="SSF46785">
    <property type="entry name" value="Winged helix' DNA-binding domain"/>
    <property type="match status" value="1"/>
</dbReference>
<keyword evidence="6" id="KW-1185">Reference proteome</keyword>
<organism evidence="5 6">
    <name type="scientific">Actinokineospora fastidiosa</name>
    <dbReference type="NCBI Taxonomy" id="1816"/>
    <lineage>
        <taxon>Bacteria</taxon>
        <taxon>Bacillati</taxon>
        <taxon>Actinomycetota</taxon>
        <taxon>Actinomycetes</taxon>
        <taxon>Pseudonocardiales</taxon>
        <taxon>Pseudonocardiaceae</taxon>
        <taxon>Actinokineospora</taxon>
    </lineage>
</organism>
<evidence type="ECO:0000313" key="6">
    <source>
        <dbReference type="Proteomes" id="UP000660680"/>
    </source>
</evidence>
<gene>
    <name evidence="5" type="ORF">GCM10010171_01300</name>
</gene>
<dbReference type="Gene3D" id="1.10.10.10">
    <property type="entry name" value="Winged helix-like DNA-binding domain superfamily/Winged helix DNA-binding domain"/>
    <property type="match status" value="1"/>
</dbReference>
<name>A0A918G141_9PSEU</name>
<dbReference type="PROSITE" id="PS50987">
    <property type="entry name" value="HTH_ARSR_2"/>
    <property type="match status" value="1"/>
</dbReference>
<dbReference type="Pfam" id="PF01022">
    <property type="entry name" value="HTH_5"/>
    <property type="match status" value="1"/>
</dbReference>
<protein>
    <submittedName>
        <fullName evidence="5">Transcriptional regulator</fullName>
    </submittedName>
</protein>
<dbReference type="EMBL" id="BMRB01000001">
    <property type="protein sequence ID" value="GGS13310.1"/>
    <property type="molecule type" value="Genomic_DNA"/>
</dbReference>
<dbReference type="PRINTS" id="PR00778">
    <property type="entry name" value="HTHARSR"/>
</dbReference>
<dbReference type="PANTHER" id="PTHR43132">
    <property type="entry name" value="ARSENICAL RESISTANCE OPERON REPRESSOR ARSR-RELATED"/>
    <property type="match status" value="1"/>
</dbReference>
<proteinExistence type="predicted"/>
<keyword evidence="3" id="KW-0804">Transcription</keyword>
<dbReference type="PANTHER" id="PTHR43132:SF6">
    <property type="entry name" value="HTH-TYPE TRANSCRIPTIONAL REPRESSOR CZRA"/>
    <property type="match status" value="1"/>
</dbReference>
<accession>A0A918G141</accession>
<dbReference type="InterPro" id="IPR001845">
    <property type="entry name" value="HTH_ArsR_DNA-bd_dom"/>
</dbReference>
<dbReference type="GO" id="GO:0003677">
    <property type="term" value="F:DNA binding"/>
    <property type="evidence" value="ECO:0007669"/>
    <property type="project" value="UniProtKB-KW"/>
</dbReference>